<dbReference type="Proteomes" id="UP000054166">
    <property type="component" value="Unassembled WGS sequence"/>
</dbReference>
<dbReference type="EMBL" id="KN833014">
    <property type="protein sequence ID" value="KIM78794.1"/>
    <property type="molecule type" value="Genomic_DNA"/>
</dbReference>
<dbReference type="OrthoDB" id="2647271at2759"/>
<gene>
    <name evidence="1" type="ORF">PILCRDRAFT_11009</name>
</gene>
<dbReference type="HOGENOM" id="CLU_725848_0_0_1"/>
<dbReference type="InParanoid" id="A0A0C3FG48"/>
<accession>A0A0C3FG48</accession>
<evidence type="ECO:0000313" key="2">
    <source>
        <dbReference type="Proteomes" id="UP000054166"/>
    </source>
</evidence>
<sequence length="381" mass="42018">MDEAGEVALKYDAQLALYNAQGKPTFEEPTVDQLTYDTEEGTRPLASYLSLLRIVHTNDGLLNDEKVLLQRGIEHTEKFLAIPENMPVEMANKHHLGSIQTICDSLVARHSITTAIQLVKLLRPNDSLESSLNLPTITHGNLTETNDDFNSLINTLMRSMTNNAGVECMERFKHAGDVKDLEEAILHFNEVLDHTPPGSAERAVCFANLGSAFSSRFAQSGEVKDIDSAIERSSEGISLTPLDSADRPGGLKDLGNSFLSRFKWLGEIKDVDSAIKRCREAINLTPLHSVDCPGYLTNLGNSFLCRFERLGEAKDIDSAIERHQEAVSLAILNNAERPVLLNNLGLALQSRFDRLGKVEDIDLAIKRKSEAVRLSPLDSAV</sequence>
<name>A0A0C3FG48_PILCF</name>
<proteinExistence type="predicted"/>
<protein>
    <submittedName>
        <fullName evidence="1">Uncharacterized protein</fullName>
    </submittedName>
</protein>
<evidence type="ECO:0000313" key="1">
    <source>
        <dbReference type="EMBL" id="KIM78794.1"/>
    </source>
</evidence>
<dbReference type="Gene3D" id="1.25.40.10">
    <property type="entry name" value="Tetratricopeptide repeat domain"/>
    <property type="match status" value="1"/>
</dbReference>
<dbReference type="AlphaFoldDB" id="A0A0C3FG48"/>
<reference evidence="1 2" key="1">
    <citation type="submission" date="2014-04" db="EMBL/GenBank/DDBJ databases">
        <authorList>
            <consortium name="DOE Joint Genome Institute"/>
            <person name="Kuo A."/>
            <person name="Tarkka M."/>
            <person name="Buscot F."/>
            <person name="Kohler A."/>
            <person name="Nagy L.G."/>
            <person name="Floudas D."/>
            <person name="Copeland A."/>
            <person name="Barry K.W."/>
            <person name="Cichocki N."/>
            <person name="Veneault-Fourrey C."/>
            <person name="LaButti K."/>
            <person name="Lindquist E.A."/>
            <person name="Lipzen A."/>
            <person name="Lundell T."/>
            <person name="Morin E."/>
            <person name="Murat C."/>
            <person name="Sun H."/>
            <person name="Tunlid A."/>
            <person name="Henrissat B."/>
            <person name="Grigoriev I.V."/>
            <person name="Hibbett D.S."/>
            <person name="Martin F."/>
            <person name="Nordberg H.P."/>
            <person name="Cantor M.N."/>
            <person name="Hua S.X."/>
        </authorList>
    </citation>
    <scope>NUCLEOTIDE SEQUENCE [LARGE SCALE GENOMIC DNA]</scope>
    <source>
        <strain evidence="1 2">F 1598</strain>
    </source>
</reference>
<dbReference type="InterPro" id="IPR011990">
    <property type="entry name" value="TPR-like_helical_dom_sf"/>
</dbReference>
<dbReference type="SUPFAM" id="SSF48452">
    <property type="entry name" value="TPR-like"/>
    <property type="match status" value="1"/>
</dbReference>
<dbReference type="STRING" id="765440.A0A0C3FG48"/>
<organism evidence="1 2">
    <name type="scientific">Piloderma croceum (strain F 1598)</name>
    <dbReference type="NCBI Taxonomy" id="765440"/>
    <lineage>
        <taxon>Eukaryota</taxon>
        <taxon>Fungi</taxon>
        <taxon>Dikarya</taxon>
        <taxon>Basidiomycota</taxon>
        <taxon>Agaricomycotina</taxon>
        <taxon>Agaricomycetes</taxon>
        <taxon>Agaricomycetidae</taxon>
        <taxon>Atheliales</taxon>
        <taxon>Atheliaceae</taxon>
        <taxon>Piloderma</taxon>
    </lineage>
</organism>
<keyword evidence="2" id="KW-1185">Reference proteome</keyword>
<reference evidence="2" key="2">
    <citation type="submission" date="2015-01" db="EMBL/GenBank/DDBJ databases">
        <title>Evolutionary Origins and Diversification of the Mycorrhizal Mutualists.</title>
        <authorList>
            <consortium name="DOE Joint Genome Institute"/>
            <consortium name="Mycorrhizal Genomics Consortium"/>
            <person name="Kohler A."/>
            <person name="Kuo A."/>
            <person name="Nagy L.G."/>
            <person name="Floudas D."/>
            <person name="Copeland A."/>
            <person name="Barry K.W."/>
            <person name="Cichocki N."/>
            <person name="Veneault-Fourrey C."/>
            <person name="LaButti K."/>
            <person name="Lindquist E.A."/>
            <person name="Lipzen A."/>
            <person name="Lundell T."/>
            <person name="Morin E."/>
            <person name="Murat C."/>
            <person name="Riley R."/>
            <person name="Ohm R."/>
            <person name="Sun H."/>
            <person name="Tunlid A."/>
            <person name="Henrissat B."/>
            <person name="Grigoriev I.V."/>
            <person name="Hibbett D.S."/>
            <person name="Martin F."/>
        </authorList>
    </citation>
    <scope>NUCLEOTIDE SEQUENCE [LARGE SCALE GENOMIC DNA]</scope>
    <source>
        <strain evidence="2">F 1598</strain>
    </source>
</reference>